<feature type="region of interest" description="Disordered" evidence="4">
    <location>
        <begin position="1"/>
        <end position="20"/>
    </location>
</feature>
<sequence length="720" mass="80407">MEGRSTSDDSSPKDEAPVRTACTECQRRKQKCNRQWPCNHCQKRKVVTLCSFSHSDEPNTAWVPSADVRQKRERDSNEDGDEWDIAGGLEAMGYTSSHLLANLEIDSQNKSGNEQFLADLVSSPQLVRALDILPSRRDLDALVQNFLSNVNYYYYIVYPPNFIREYAEWCRDRDAGRPLGLQWTCLIIMICACSVQHTDDKLTETLEANLGQSVKDLTERYHDAARELHSAIPVGHSHFYSVQYLLHSCYWFKAEARFVECWQVLGATVREAQALGLHEEPKGHISDFNREMRRRLWCIVDSWDWLVSSLLARPMLIDRTNIKIGLPSLTLEPFPVSPLLHLKLQSQLVGQIFAAFGPPKILTDPAQIQKYQGILEEFIRNLPPAYAIENPDTGPEQTYPWVALHRHYMQTCTIAIALGPFRSFMAKPMNEDSPELELKFRDDGIDYALKLLQAVQRFFEYVWSRDTTFHFVPFCIFDTAALLCSAVLHDGTGALSRQDNVVDAVDLALTTLKQLRTATQTAKTPYDVLRRLVDKVWPATANNNGDVGVRKRLRAAAAQDAPNSVQAAGPSNYVPSQAVAPVETYAGYTFLDASIQLGGPTTHFPVAGHGNSYGLSPPTDGSSSEPLVTDPPAVYGAAPPWPNHQYQDLASSSPGVGSTGMNGSQNWPGAEAEQQFANMQQMPLEGTNDIPFMPDVELGDLAVLWNWESLDLGFDGNPIL</sequence>
<dbReference type="OrthoDB" id="5344325at2759"/>
<comment type="caution">
    <text evidence="6">The sequence shown here is derived from an EMBL/GenBank/DDBJ whole genome shotgun (WGS) entry which is preliminary data.</text>
</comment>
<dbReference type="PROSITE" id="PS50048">
    <property type="entry name" value="ZN2_CY6_FUNGAL_2"/>
    <property type="match status" value="1"/>
</dbReference>
<dbReference type="GO" id="GO:0003677">
    <property type="term" value="F:DNA binding"/>
    <property type="evidence" value="ECO:0007669"/>
    <property type="project" value="InterPro"/>
</dbReference>
<dbReference type="InterPro" id="IPR036864">
    <property type="entry name" value="Zn2-C6_fun-type_DNA-bd_sf"/>
</dbReference>
<dbReference type="AlphaFoldDB" id="A0A9P9FD76"/>
<dbReference type="InterPro" id="IPR050613">
    <property type="entry name" value="Sec_Metabolite_Reg"/>
</dbReference>
<proteinExistence type="predicted"/>
<dbReference type="EMBL" id="JAGMUV010000004">
    <property type="protein sequence ID" value="KAH7160740.1"/>
    <property type="molecule type" value="Genomic_DNA"/>
</dbReference>
<dbReference type="Gene3D" id="4.10.240.10">
    <property type="entry name" value="Zn(2)-C6 fungal-type DNA-binding domain"/>
    <property type="match status" value="1"/>
</dbReference>
<reference evidence="6" key="1">
    <citation type="journal article" date="2021" name="Nat. Commun.">
        <title>Genetic determinants of endophytism in the Arabidopsis root mycobiome.</title>
        <authorList>
            <person name="Mesny F."/>
            <person name="Miyauchi S."/>
            <person name="Thiergart T."/>
            <person name="Pickel B."/>
            <person name="Atanasova L."/>
            <person name="Karlsson M."/>
            <person name="Huettel B."/>
            <person name="Barry K.W."/>
            <person name="Haridas S."/>
            <person name="Chen C."/>
            <person name="Bauer D."/>
            <person name="Andreopoulos W."/>
            <person name="Pangilinan J."/>
            <person name="LaButti K."/>
            <person name="Riley R."/>
            <person name="Lipzen A."/>
            <person name="Clum A."/>
            <person name="Drula E."/>
            <person name="Henrissat B."/>
            <person name="Kohler A."/>
            <person name="Grigoriev I.V."/>
            <person name="Martin F.M."/>
            <person name="Hacquard S."/>
        </authorList>
    </citation>
    <scope>NUCLEOTIDE SEQUENCE</scope>
    <source>
        <strain evidence="6">MPI-CAGE-AT-0147</strain>
    </source>
</reference>
<feature type="compositionally biased region" description="Basic and acidic residues" evidence="4">
    <location>
        <begin position="1"/>
        <end position="17"/>
    </location>
</feature>
<evidence type="ECO:0000259" key="5">
    <source>
        <dbReference type="PROSITE" id="PS50048"/>
    </source>
</evidence>
<dbReference type="Proteomes" id="UP000738349">
    <property type="component" value="Unassembled WGS sequence"/>
</dbReference>
<evidence type="ECO:0000256" key="2">
    <source>
        <dbReference type="ARBA" id="ARBA00022723"/>
    </source>
</evidence>
<dbReference type="Pfam" id="PF00172">
    <property type="entry name" value="Zn_clus"/>
    <property type="match status" value="1"/>
</dbReference>
<dbReference type="GO" id="GO:0006351">
    <property type="term" value="P:DNA-templated transcription"/>
    <property type="evidence" value="ECO:0007669"/>
    <property type="project" value="InterPro"/>
</dbReference>
<dbReference type="SMART" id="SM00066">
    <property type="entry name" value="GAL4"/>
    <property type="match status" value="1"/>
</dbReference>
<keyword evidence="3" id="KW-0539">Nucleus</keyword>
<dbReference type="PANTHER" id="PTHR31001:SF84">
    <property type="entry name" value="FUNGAL SPECIFIC TRANSCRIPTION FACTOR"/>
    <property type="match status" value="1"/>
</dbReference>
<dbReference type="CDD" id="cd00067">
    <property type="entry name" value="GAL4"/>
    <property type="match status" value="1"/>
</dbReference>
<dbReference type="GO" id="GO:0008270">
    <property type="term" value="F:zinc ion binding"/>
    <property type="evidence" value="ECO:0007669"/>
    <property type="project" value="InterPro"/>
</dbReference>
<keyword evidence="7" id="KW-1185">Reference proteome</keyword>
<evidence type="ECO:0000256" key="4">
    <source>
        <dbReference type="SAM" id="MobiDB-lite"/>
    </source>
</evidence>
<evidence type="ECO:0000313" key="6">
    <source>
        <dbReference type="EMBL" id="KAH7160740.1"/>
    </source>
</evidence>
<dbReference type="InterPro" id="IPR001138">
    <property type="entry name" value="Zn2Cys6_DnaBD"/>
</dbReference>
<dbReference type="GO" id="GO:0005634">
    <property type="term" value="C:nucleus"/>
    <property type="evidence" value="ECO:0007669"/>
    <property type="project" value="UniProtKB-SubCell"/>
</dbReference>
<dbReference type="SUPFAM" id="SSF57701">
    <property type="entry name" value="Zn2/Cys6 DNA-binding domain"/>
    <property type="match status" value="1"/>
</dbReference>
<evidence type="ECO:0000313" key="7">
    <source>
        <dbReference type="Proteomes" id="UP000738349"/>
    </source>
</evidence>
<dbReference type="CDD" id="cd12148">
    <property type="entry name" value="fungal_TF_MHR"/>
    <property type="match status" value="1"/>
</dbReference>
<organism evidence="6 7">
    <name type="scientific">Dactylonectria macrodidyma</name>
    <dbReference type="NCBI Taxonomy" id="307937"/>
    <lineage>
        <taxon>Eukaryota</taxon>
        <taxon>Fungi</taxon>
        <taxon>Dikarya</taxon>
        <taxon>Ascomycota</taxon>
        <taxon>Pezizomycotina</taxon>
        <taxon>Sordariomycetes</taxon>
        <taxon>Hypocreomycetidae</taxon>
        <taxon>Hypocreales</taxon>
        <taxon>Nectriaceae</taxon>
        <taxon>Dactylonectria</taxon>
    </lineage>
</organism>
<dbReference type="PANTHER" id="PTHR31001">
    <property type="entry name" value="UNCHARACTERIZED TRANSCRIPTIONAL REGULATORY PROTEIN"/>
    <property type="match status" value="1"/>
</dbReference>
<keyword evidence="2" id="KW-0479">Metal-binding</keyword>
<dbReference type="InterPro" id="IPR007219">
    <property type="entry name" value="XnlR_reg_dom"/>
</dbReference>
<gene>
    <name evidence="6" type="ORF">EDB81DRAFT_782889</name>
</gene>
<evidence type="ECO:0000256" key="1">
    <source>
        <dbReference type="ARBA" id="ARBA00004123"/>
    </source>
</evidence>
<protein>
    <submittedName>
        <fullName evidence="6">Fungal-specific transcription factor domain-containing protein</fullName>
    </submittedName>
</protein>
<dbReference type="GO" id="GO:0000981">
    <property type="term" value="F:DNA-binding transcription factor activity, RNA polymerase II-specific"/>
    <property type="evidence" value="ECO:0007669"/>
    <property type="project" value="InterPro"/>
</dbReference>
<accession>A0A9P9FD76</accession>
<name>A0A9P9FD76_9HYPO</name>
<feature type="domain" description="Zn(2)-C6 fungal-type" evidence="5">
    <location>
        <begin position="21"/>
        <end position="52"/>
    </location>
</feature>
<evidence type="ECO:0000256" key="3">
    <source>
        <dbReference type="ARBA" id="ARBA00023242"/>
    </source>
</evidence>
<dbReference type="Pfam" id="PF04082">
    <property type="entry name" value="Fungal_trans"/>
    <property type="match status" value="1"/>
</dbReference>
<dbReference type="SMART" id="SM00906">
    <property type="entry name" value="Fungal_trans"/>
    <property type="match status" value="1"/>
</dbReference>
<comment type="subcellular location">
    <subcellularLocation>
        <location evidence="1">Nucleus</location>
    </subcellularLocation>
</comment>